<keyword evidence="4 9" id="KW-0762">Sugar transport</keyword>
<dbReference type="PANTHER" id="PTHR10791">
    <property type="entry name" value="RAG1-ACTIVATING PROTEIN 1"/>
    <property type="match status" value="1"/>
</dbReference>
<feature type="transmembrane region" description="Helical" evidence="9">
    <location>
        <begin position="222"/>
        <end position="245"/>
    </location>
</feature>
<evidence type="ECO:0000256" key="3">
    <source>
        <dbReference type="ARBA" id="ARBA00022448"/>
    </source>
</evidence>
<feature type="transmembrane region" description="Helical" evidence="9">
    <location>
        <begin position="94"/>
        <end position="114"/>
    </location>
</feature>
<evidence type="ECO:0000256" key="7">
    <source>
        <dbReference type="ARBA" id="ARBA00022989"/>
    </source>
</evidence>
<evidence type="ECO:0000256" key="2">
    <source>
        <dbReference type="ARBA" id="ARBA00007809"/>
    </source>
</evidence>
<feature type="transmembrane region" description="Helical" evidence="9">
    <location>
        <begin position="6"/>
        <end position="25"/>
    </location>
</feature>
<name>A0A498SB77_ACAVI</name>
<comment type="subcellular location">
    <subcellularLocation>
        <location evidence="9">Cell membrane</location>
        <topology evidence="9">Multi-pass membrane protein</topology>
    </subcellularLocation>
    <subcellularLocation>
        <location evidence="1">Endomembrane system</location>
        <topology evidence="1">Multi-pass membrane protein</topology>
    </subcellularLocation>
</comment>
<keyword evidence="5 9" id="KW-0812">Transmembrane</keyword>
<keyword evidence="7 9" id="KW-1133">Transmembrane helix</keyword>
<feature type="transmembrane region" description="Helical" evidence="9">
    <location>
        <begin position="37"/>
        <end position="55"/>
    </location>
</feature>
<evidence type="ECO:0000256" key="8">
    <source>
        <dbReference type="ARBA" id="ARBA00023136"/>
    </source>
</evidence>
<dbReference type="InterPro" id="IPR004316">
    <property type="entry name" value="SWEET_rpt"/>
</dbReference>
<evidence type="ECO:0000313" key="10">
    <source>
        <dbReference type="EMBL" id="VBB25763.1"/>
    </source>
</evidence>
<evidence type="ECO:0000256" key="5">
    <source>
        <dbReference type="ARBA" id="ARBA00022692"/>
    </source>
</evidence>
<feature type="transmembrane region" description="Helical" evidence="9">
    <location>
        <begin position="126"/>
        <end position="150"/>
    </location>
</feature>
<evidence type="ECO:0000256" key="9">
    <source>
        <dbReference type="RuleBase" id="RU910715"/>
    </source>
</evidence>
<comment type="similarity">
    <text evidence="2 9">Belongs to the SWEET sugar transporter family.</text>
</comment>
<dbReference type="InterPro" id="IPR047664">
    <property type="entry name" value="SWEET"/>
</dbReference>
<protein>
    <recommendedName>
        <fullName evidence="9">Sugar transporter SWEET</fullName>
    </recommendedName>
</protein>
<dbReference type="GO" id="GO:0005886">
    <property type="term" value="C:plasma membrane"/>
    <property type="evidence" value="ECO:0007669"/>
    <property type="project" value="UniProtKB-SubCell"/>
</dbReference>
<feature type="transmembrane region" description="Helical" evidence="9">
    <location>
        <begin position="188"/>
        <end position="210"/>
    </location>
</feature>
<keyword evidence="6" id="KW-0677">Repeat</keyword>
<proteinExistence type="inferred from homology"/>
<dbReference type="Gene3D" id="1.20.1280.290">
    <property type="match status" value="2"/>
</dbReference>
<gene>
    <name evidence="10" type="ORF">NAV_LOCUS593</name>
</gene>
<dbReference type="AlphaFoldDB" id="A0A498SB77"/>
<evidence type="ECO:0000256" key="6">
    <source>
        <dbReference type="ARBA" id="ARBA00022737"/>
    </source>
</evidence>
<dbReference type="Proteomes" id="UP000276991">
    <property type="component" value="Unassembled WGS sequence"/>
</dbReference>
<dbReference type="OrthoDB" id="409725at2759"/>
<dbReference type="GO" id="GO:0012505">
    <property type="term" value="C:endomembrane system"/>
    <property type="evidence" value="ECO:0007669"/>
    <property type="project" value="UniProtKB-SubCell"/>
</dbReference>
<sequence>MVALLSIFAVWLTFFSICFTFLPMLQVLNWRKRGTADGFSSVNLVLPVLMMACWLRHGYMTNDFTNIFINTVNLVVFAGYILAFAFYQPCRRYLCLQLFALFFSLFCVFSYVSWQPDEIATDTMGSISAAMQIISLGGQIYEIVCLLFLVEFVEFLVEKPTVESYLIFEKKLADQSFKIDGKNSTKRAIFFGHTEFIPAELQFGIFFLATQWTVFGILIENYYIAVANFAGLVVNIATISLYFIYPPLTWKVPIIGTGPQQKKTE</sequence>
<dbReference type="Pfam" id="PF03083">
    <property type="entry name" value="MtN3_slv"/>
    <property type="match status" value="2"/>
</dbReference>
<dbReference type="GO" id="GO:0051119">
    <property type="term" value="F:sugar transmembrane transporter activity"/>
    <property type="evidence" value="ECO:0007669"/>
    <property type="project" value="InterPro"/>
</dbReference>
<dbReference type="PANTHER" id="PTHR10791:SF245">
    <property type="entry name" value="SUGAR TRANSPORTER SWEET"/>
    <property type="match status" value="1"/>
</dbReference>
<keyword evidence="8 9" id="KW-0472">Membrane</keyword>
<comment type="function">
    <text evidence="9">Mediates sugar transport across membranes.</text>
</comment>
<keyword evidence="11" id="KW-1185">Reference proteome</keyword>
<reference evidence="10 11" key="1">
    <citation type="submission" date="2018-08" db="EMBL/GenBank/DDBJ databases">
        <authorList>
            <person name="Laetsch R D."/>
            <person name="Stevens L."/>
            <person name="Kumar S."/>
            <person name="Blaxter L. M."/>
        </authorList>
    </citation>
    <scope>NUCLEOTIDE SEQUENCE [LARGE SCALE GENOMIC DNA]</scope>
</reference>
<evidence type="ECO:0000256" key="4">
    <source>
        <dbReference type="ARBA" id="ARBA00022597"/>
    </source>
</evidence>
<organism evidence="10 11">
    <name type="scientific">Acanthocheilonema viteae</name>
    <name type="common">Filarial nematode worm</name>
    <name type="synonym">Dipetalonema viteae</name>
    <dbReference type="NCBI Taxonomy" id="6277"/>
    <lineage>
        <taxon>Eukaryota</taxon>
        <taxon>Metazoa</taxon>
        <taxon>Ecdysozoa</taxon>
        <taxon>Nematoda</taxon>
        <taxon>Chromadorea</taxon>
        <taxon>Rhabditida</taxon>
        <taxon>Spirurina</taxon>
        <taxon>Spiruromorpha</taxon>
        <taxon>Filarioidea</taxon>
        <taxon>Onchocercidae</taxon>
        <taxon>Acanthocheilonema</taxon>
    </lineage>
</organism>
<keyword evidence="3 9" id="KW-0813">Transport</keyword>
<feature type="transmembrane region" description="Helical" evidence="9">
    <location>
        <begin position="67"/>
        <end position="87"/>
    </location>
</feature>
<accession>A0A498SB77</accession>
<evidence type="ECO:0000313" key="11">
    <source>
        <dbReference type="Proteomes" id="UP000276991"/>
    </source>
</evidence>
<dbReference type="EMBL" id="UPTC01000038">
    <property type="protein sequence ID" value="VBB25763.1"/>
    <property type="molecule type" value="Genomic_DNA"/>
</dbReference>
<evidence type="ECO:0000256" key="1">
    <source>
        <dbReference type="ARBA" id="ARBA00004127"/>
    </source>
</evidence>